<organism evidence="2 4">
    <name type="scientific">Yarrowia lipolytica</name>
    <name type="common">Candida lipolytica</name>
    <dbReference type="NCBI Taxonomy" id="4952"/>
    <lineage>
        <taxon>Eukaryota</taxon>
        <taxon>Fungi</taxon>
        <taxon>Dikarya</taxon>
        <taxon>Ascomycota</taxon>
        <taxon>Saccharomycotina</taxon>
        <taxon>Dipodascomycetes</taxon>
        <taxon>Dipodascales</taxon>
        <taxon>Dipodascales incertae sedis</taxon>
        <taxon>Yarrowia</taxon>
    </lineage>
</organism>
<gene>
    <name evidence="3" type="ORF">B0I71DRAFT_132404</name>
    <name evidence="2" type="ORF">YALI1_E26525g</name>
</gene>
<dbReference type="Gene3D" id="3.40.50.880">
    <property type="match status" value="1"/>
</dbReference>
<dbReference type="GO" id="GO:0005829">
    <property type="term" value="C:cytosol"/>
    <property type="evidence" value="ECO:0007669"/>
    <property type="project" value="TreeGrafter"/>
</dbReference>
<dbReference type="GO" id="GO:0005634">
    <property type="term" value="C:nucleus"/>
    <property type="evidence" value="ECO:0007669"/>
    <property type="project" value="TreeGrafter"/>
</dbReference>
<evidence type="ECO:0000313" key="2">
    <source>
        <dbReference type="EMBL" id="AOW05795.1"/>
    </source>
</evidence>
<proteinExistence type="predicted"/>
<dbReference type="OMA" id="PWIQTLK"/>
<evidence type="ECO:0000313" key="4">
    <source>
        <dbReference type="Proteomes" id="UP000182444"/>
    </source>
</evidence>
<dbReference type="PANTHER" id="PTHR42695">
    <property type="entry name" value="GLUTAMINE AMIDOTRANSFERASE YLR126C-RELATED"/>
    <property type="match status" value="1"/>
</dbReference>
<dbReference type="PANTHER" id="PTHR42695:SF5">
    <property type="entry name" value="GLUTAMINE AMIDOTRANSFERASE YLR126C-RELATED"/>
    <property type="match status" value="1"/>
</dbReference>
<keyword evidence="3" id="KW-0808">Transferase</keyword>
<reference evidence="2 4" key="1">
    <citation type="journal article" date="2016" name="PLoS ONE">
        <title>Sequence Assembly of Yarrowia lipolytica Strain W29/CLIB89 Shows Transposable Element Diversity.</title>
        <authorList>
            <person name="Magnan C."/>
            <person name="Yu J."/>
            <person name="Chang I."/>
            <person name="Jahn E."/>
            <person name="Kanomata Y."/>
            <person name="Wu J."/>
            <person name="Zeller M."/>
            <person name="Oakes M."/>
            <person name="Baldi P."/>
            <person name="Sandmeyer S."/>
        </authorList>
    </citation>
    <scope>NUCLEOTIDE SEQUENCE [LARGE SCALE GENOMIC DNA]</scope>
    <source>
        <strain evidence="2">CLIB89</strain>
        <strain evidence="4">CLIB89(W29)</strain>
    </source>
</reference>
<protein>
    <submittedName>
        <fullName evidence="3">Class I glutamine amidotransferase-like protein</fullName>
    </submittedName>
</protein>
<keyword evidence="3" id="KW-0315">Glutamine amidotransferase</keyword>
<evidence type="ECO:0000313" key="5">
    <source>
        <dbReference type="Proteomes" id="UP000256601"/>
    </source>
</evidence>
<feature type="domain" description="Glutamine amidotransferase" evidence="1">
    <location>
        <begin position="25"/>
        <end position="196"/>
    </location>
</feature>
<dbReference type="KEGG" id="yli:2912986"/>
<dbReference type="InterPro" id="IPR044992">
    <property type="entry name" value="ChyE-like"/>
</dbReference>
<dbReference type="EMBL" id="CP017557">
    <property type="protein sequence ID" value="AOW05795.1"/>
    <property type="molecule type" value="Genomic_DNA"/>
</dbReference>
<dbReference type="OrthoDB" id="92161at2759"/>
<accession>A0A1D8NJJ2</accession>
<dbReference type="Proteomes" id="UP000256601">
    <property type="component" value="Unassembled WGS sequence"/>
</dbReference>
<evidence type="ECO:0000259" key="1">
    <source>
        <dbReference type="Pfam" id="PF00117"/>
    </source>
</evidence>
<dbReference type="Pfam" id="PF00117">
    <property type="entry name" value="GATase"/>
    <property type="match status" value="1"/>
</dbReference>
<reference evidence="3 5" key="2">
    <citation type="submission" date="2018-07" db="EMBL/GenBank/DDBJ databases">
        <title>Draft Genome Assemblies for Five Robust Yarrowia lipolytica Strains Exhibiting High Lipid Production and Pentose Sugar Utilization and Sugar Alcohol Secretion from Undetoxified Lignocellulosic Biomass Hydrolysates.</title>
        <authorList>
            <consortium name="DOE Joint Genome Institute"/>
            <person name="Walker C."/>
            <person name="Ryu S."/>
            <person name="Na H."/>
            <person name="Zane M."/>
            <person name="LaButti K."/>
            <person name="Lipzen A."/>
            <person name="Haridas S."/>
            <person name="Barry K."/>
            <person name="Grigoriev I.V."/>
            <person name="Quarterman J."/>
            <person name="Slininger P."/>
            <person name="Dien B."/>
            <person name="Trinh C.T."/>
        </authorList>
    </citation>
    <scope>NUCLEOTIDE SEQUENCE [LARGE SCALE GENOMIC DNA]</scope>
    <source>
        <strain evidence="3 5">YB392</strain>
    </source>
</reference>
<dbReference type="InterPro" id="IPR029062">
    <property type="entry name" value="Class_I_gatase-like"/>
</dbReference>
<sequence>MRLAILETDTPVPAAFSQYGSYGDIFRALLERGGVPSDVEMSYYDVVKDQDYPPITDVDAILITGSKFDAHSDLPWILKLTEFTKMALDHKKKIIGICFGHQILARALGVNGERNPKGWEVASTEIQLTEVGKKVFHKLSKEHDGTLRIMQMHQDIVPRVPEGAELLGSSPVCKVQGLYKKESYISLQGHPEFVPGIVDKILDVREQAGVFTDEQMKEYRKLAEKRQDGDAIARVLVDFLYV</sequence>
<dbReference type="FunFam" id="3.40.50.880:FF:000112">
    <property type="entry name" value="Class I glutamine amidotransferase-like protein"/>
    <property type="match status" value="1"/>
</dbReference>
<dbReference type="eggNOG" id="KOG3179">
    <property type="taxonomic scope" value="Eukaryota"/>
</dbReference>
<dbReference type="GeneID" id="2912986"/>
<dbReference type="EMBL" id="KZ857337">
    <property type="protein sequence ID" value="RDW25515.1"/>
    <property type="molecule type" value="Genomic_DNA"/>
</dbReference>
<dbReference type="VEuPathDB" id="FungiDB:YALI0_E22484g"/>
<dbReference type="VEuPathDB" id="FungiDB:YALI1_E26525g"/>
<dbReference type="RefSeq" id="XP_504270.1">
    <property type="nucleotide sequence ID" value="XM_504270.1"/>
</dbReference>
<dbReference type="PROSITE" id="PS51273">
    <property type="entry name" value="GATASE_TYPE_1"/>
    <property type="match status" value="1"/>
</dbReference>
<name>A0A1D8NJJ2_YARLL</name>
<dbReference type="CDD" id="cd01741">
    <property type="entry name" value="GATase1_1"/>
    <property type="match status" value="1"/>
</dbReference>
<dbReference type="SUPFAM" id="SSF52317">
    <property type="entry name" value="Class I glutamine amidotransferase-like"/>
    <property type="match status" value="1"/>
</dbReference>
<evidence type="ECO:0000313" key="3">
    <source>
        <dbReference type="EMBL" id="RDW25515.1"/>
    </source>
</evidence>
<dbReference type="AlphaFoldDB" id="A0A1D8NJJ2"/>
<dbReference type="GO" id="GO:0016740">
    <property type="term" value="F:transferase activity"/>
    <property type="evidence" value="ECO:0007669"/>
    <property type="project" value="UniProtKB-KW"/>
</dbReference>
<dbReference type="InterPro" id="IPR017926">
    <property type="entry name" value="GATASE"/>
</dbReference>
<dbReference type="Proteomes" id="UP000182444">
    <property type="component" value="Chromosome 1E"/>
</dbReference>